<dbReference type="PANTHER" id="PTHR31152:SF1">
    <property type="entry name" value="PLAC8 FAMILY PROTEIN"/>
    <property type="match status" value="1"/>
</dbReference>
<organism evidence="1">
    <name type="scientific">Prymnesium polylepis</name>
    <dbReference type="NCBI Taxonomy" id="72548"/>
    <lineage>
        <taxon>Eukaryota</taxon>
        <taxon>Haptista</taxon>
        <taxon>Haptophyta</taxon>
        <taxon>Prymnesiophyceae</taxon>
        <taxon>Prymnesiales</taxon>
        <taxon>Prymnesiaceae</taxon>
        <taxon>Prymnesium</taxon>
    </lineage>
</organism>
<dbReference type="PANTHER" id="PTHR31152">
    <property type="entry name" value="PLAC8 FAMILY PROTEIN"/>
    <property type="match status" value="1"/>
</dbReference>
<accession>A0A6V3ZD37</accession>
<evidence type="ECO:0000313" key="1">
    <source>
        <dbReference type="EMBL" id="CAE2215736.1"/>
    </source>
</evidence>
<protein>
    <submittedName>
        <fullName evidence="1">Uncharacterized protein</fullName>
    </submittedName>
</protein>
<name>A0A6V3ZD37_9EUKA</name>
<dbReference type="AlphaFoldDB" id="A0A6V3ZD37"/>
<gene>
    <name evidence="1" type="ORF">CPOL0286_LOCUS7647</name>
</gene>
<dbReference type="EMBL" id="HBKO01016739">
    <property type="protein sequence ID" value="CAE2215736.1"/>
    <property type="molecule type" value="Transcribed_RNA"/>
</dbReference>
<sequence length="221" mass="24018">MACILCLFPDTPPNSNEARKGSSMAQQSDLILARVNNANTFQVDLKDAPCVDPLACVANCVCSAYGCTACYWRKRVLEQYGNGIQDFVCFQGYMPKVCCVPTEGCFPGSPIGICLEGFCCTVFSLSITRIMVMDRKNIKPNGTDYQIIHFANCLGCLACVCMLASIVNPDLEEVAQCIDNLFTLVMLSVAGCMGVQIYHELKLDAKVAPTGAAPHAQQMER</sequence>
<reference evidence="1" key="1">
    <citation type="submission" date="2021-01" db="EMBL/GenBank/DDBJ databases">
        <authorList>
            <person name="Corre E."/>
            <person name="Pelletier E."/>
            <person name="Niang G."/>
            <person name="Scheremetjew M."/>
            <person name="Finn R."/>
            <person name="Kale V."/>
            <person name="Holt S."/>
            <person name="Cochrane G."/>
            <person name="Meng A."/>
            <person name="Brown T."/>
            <person name="Cohen L."/>
        </authorList>
    </citation>
    <scope>NUCLEOTIDE SEQUENCE</scope>
    <source>
        <strain evidence="1">UIO037</strain>
    </source>
</reference>
<proteinExistence type="predicted"/>